<evidence type="ECO:0000256" key="1">
    <source>
        <dbReference type="SAM" id="MobiDB-lite"/>
    </source>
</evidence>
<dbReference type="AlphaFoldDB" id="A0A812R2L0"/>
<feature type="domain" description="OTU" evidence="2">
    <location>
        <begin position="415"/>
        <end position="539"/>
    </location>
</feature>
<proteinExistence type="predicted"/>
<gene>
    <name evidence="3" type="primary">Otud3</name>
    <name evidence="3" type="ORF">SPIL2461_LOCUS10270</name>
</gene>
<organism evidence="3 4">
    <name type="scientific">Symbiodinium pilosum</name>
    <name type="common">Dinoflagellate</name>
    <dbReference type="NCBI Taxonomy" id="2952"/>
    <lineage>
        <taxon>Eukaryota</taxon>
        <taxon>Sar</taxon>
        <taxon>Alveolata</taxon>
        <taxon>Dinophyceae</taxon>
        <taxon>Suessiales</taxon>
        <taxon>Symbiodiniaceae</taxon>
        <taxon>Symbiodinium</taxon>
    </lineage>
</organism>
<dbReference type="EMBL" id="CAJNIZ010018810">
    <property type="protein sequence ID" value="CAE7416437.1"/>
    <property type="molecule type" value="Genomic_DNA"/>
</dbReference>
<sequence>MSHRGLEHRHFRYRCATFNTKAEALEDTTATLSSATRSLTCLVALPKVDKFSISAKKGGAGGTSSQAPSPSTAPASAIDKDKGKGKGKGQGKGQGKGKAKVTASDIPVARRILGASGRSYSALLVAVDLSKKELQDHELAKEEGVRQSIPGRIGPLIRFRDGLAAQCTSSSKAFSKSPKLAIATWATGHHVQLTDSWNWAEEQAANGAKQESDKDYFARASRVQTLGLAVHGSKLGWKRPTTAETCFPRVWQLNGRPKSWDFAQASAVVEDHFQDVRMIRQRTRGADKTFLFRGAATAGAECDLLPIATQDGDGSQLMLWASLAPAKAEQVKQKRIKTGALPFVTPTPDIFTPVVQSLPVKPCQEAASEDATMQGDASPSAGASAVKDKPKLETADSDAAAKRQKVTVREVPKGCVTQAAAKDGNCMYHAVGDGLRWLKEQPKAFHHLDPRARVAEHLARHKEDYEPAWSSDGRPGPDGTALPDWDAFVAQVALPGKYSGSGEAELKALCRLFSIRVIVIPADPNWKVCSYGKAKYKDV</sequence>
<dbReference type="SUPFAM" id="SSF54001">
    <property type="entry name" value="Cysteine proteinases"/>
    <property type="match status" value="1"/>
</dbReference>
<feature type="compositionally biased region" description="Basic residues" evidence="1">
    <location>
        <begin position="85"/>
        <end position="99"/>
    </location>
</feature>
<reference evidence="3" key="1">
    <citation type="submission" date="2021-02" db="EMBL/GenBank/DDBJ databases">
        <authorList>
            <person name="Dougan E. K."/>
            <person name="Rhodes N."/>
            <person name="Thang M."/>
            <person name="Chan C."/>
        </authorList>
    </citation>
    <scope>NUCLEOTIDE SEQUENCE</scope>
</reference>
<feature type="region of interest" description="Disordered" evidence="1">
    <location>
        <begin position="56"/>
        <end position="102"/>
    </location>
</feature>
<evidence type="ECO:0000313" key="4">
    <source>
        <dbReference type="Proteomes" id="UP000649617"/>
    </source>
</evidence>
<dbReference type="InterPro" id="IPR003323">
    <property type="entry name" value="OTU_dom"/>
</dbReference>
<comment type="caution">
    <text evidence="3">The sequence shown here is derived from an EMBL/GenBank/DDBJ whole genome shotgun (WGS) entry which is preliminary data.</text>
</comment>
<dbReference type="Gene3D" id="3.90.70.80">
    <property type="match status" value="1"/>
</dbReference>
<dbReference type="PROSITE" id="PS50802">
    <property type="entry name" value="OTU"/>
    <property type="match status" value="1"/>
</dbReference>
<dbReference type="Proteomes" id="UP000649617">
    <property type="component" value="Unassembled WGS sequence"/>
</dbReference>
<evidence type="ECO:0000313" key="3">
    <source>
        <dbReference type="EMBL" id="CAE7416437.1"/>
    </source>
</evidence>
<dbReference type="GO" id="GO:0004843">
    <property type="term" value="F:cysteine-type deubiquitinase activity"/>
    <property type="evidence" value="ECO:0007669"/>
    <property type="project" value="TreeGrafter"/>
</dbReference>
<keyword evidence="4" id="KW-1185">Reference proteome</keyword>
<protein>
    <submittedName>
        <fullName evidence="3">Otud3 protein</fullName>
    </submittedName>
</protein>
<dbReference type="Pfam" id="PF02338">
    <property type="entry name" value="OTU"/>
    <property type="match status" value="1"/>
</dbReference>
<evidence type="ECO:0000259" key="2">
    <source>
        <dbReference type="PROSITE" id="PS50802"/>
    </source>
</evidence>
<feature type="compositionally biased region" description="Low complexity" evidence="1">
    <location>
        <begin position="63"/>
        <end position="77"/>
    </location>
</feature>
<feature type="region of interest" description="Disordered" evidence="1">
    <location>
        <begin position="365"/>
        <end position="405"/>
    </location>
</feature>
<dbReference type="PANTHER" id="PTHR12419:SF7">
    <property type="entry name" value="OTU DOMAIN-CONTAINING PROTEIN 3"/>
    <property type="match status" value="1"/>
</dbReference>
<dbReference type="OrthoDB" id="424443at2759"/>
<dbReference type="PANTHER" id="PTHR12419">
    <property type="entry name" value="OTU DOMAIN CONTAINING PROTEIN"/>
    <property type="match status" value="1"/>
</dbReference>
<dbReference type="CDD" id="cd22744">
    <property type="entry name" value="OTU"/>
    <property type="match status" value="1"/>
</dbReference>
<name>A0A812R2L0_SYMPI</name>
<dbReference type="GO" id="GO:0016579">
    <property type="term" value="P:protein deubiquitination"/>
    <property type="evidence" value="ECO:0007669"/>
    <property type="project" value="TreeGrafter"/>
</dbReference>
<dbReference type="InterPro" id="IPR038765">
    <property type="entry name" value="Papain-like_cys_pep_sf"/>
</dbReference>
<feature type="non-terminal residue" evidence="3">
    <location>
        <position position="1"/>
    </location>
</feature>
<accession>A0A812R2L0</accession>
<dbReference type="InterPro" id="IPR050704">
    <property type="entry name" value="Peptidase_C85-like"/>
</dbReference>